<comment type="caution">
    <text evidence="2">The sequence shown here is derived from an EMBL/GenBank/DDBJ whole genome shotgun (WGS) entry which is preliminary data.</text>
</comment>
<gene>
    <name evidence="2" type="ORF">Clow_01359</name>
</gene>
<accession>A0A0Q0YVQ4</accession>
<keyword evidence="1" id="KW-0472">Membrane</keyword>
<feature type="transmembrane region" description="Helical" evidence="1">
    <location>
        <begin position="15"/>
        <end position="37"/>
    </location>
</feature>
<keyword evidence="3" id="KW-1185">Reference proteome</keyword>
<evidence type="ECO:0000313" key="3">
    <source>
        <dbReference type="Proteomes" id="UP000050488"/>
    </source>
</evidence>
<name>A0A0Q0YVQ4_9CORY</name>
<dbReference type="InterPro" id="IPR021903">
    <property type="entry name" value="DUF3515"/>
</dbReference>
<dbReference type="OrthoDB" id="4422435at2"/>
<proteinExistence type="predicted"/>
<sequence>MSDVDNANDFNRTPIYIALTLAILAVIGALIGARVVFHRAVHQPIALSTIDAPQAQSQQCTDLLDRLPEKIGDYERAELADPAPAGAAAWARTSQDRITLRCGIEPTELYTRVSSPETIDGTSWLQISDAETQLSTWYTVDRNPTVAITAEGLNPVQDVAAAVAELPQEEHQPHPLPLDTVATPEQERCTRLLRNLPERLGDHALNEKNEAKAVWTAPGAEPITLACGVEMPDAYQPGQQLTQINGIPWFEDSGTSYALGREAIVAAHIPPALGNAPIVELSAAITSNLEASSE</sequence>
<protein>
    <recommendedName>
        <fullName evidence="4">DUF3515 domain-containing protein</fullName>
    </recommendedName>
</protein>
<evidence type="ECO:0008006" key="4">
    <source>
        <dbReference type="Google" id="ProtNLM"/>
    </source>
</evidence>
<organism evidence="2 3">
    <name type="scientific">Corynebacterium lowii</name>
    <dbReference type="NCBI Taxonomy" id="1544413"/>
    <lineage>
        <taxon>Bacteria</taxon>
        <taxon>Bacillati</taxon>
        <taxon>Actinomycetota</taxon>
        <taxon>Actinomycetes</taxon>
        <taxon>Mycobacteriales</taxon>
        <taxon>Corynebacteriaceae</taxon>
        <taxon>Corynebacterium</taxon>
    </lineage>
</organism>
<evidence type="ECO:0000256" key="1">
    <source>
        <dbReference type="SAM" id="Phobius"/>
    </source>
</evidence>
<dbReference type="PATRIC" id="fig|1544413.3.peg.1363"/>
<dbReference type="Pfam" id="PF12028">
    <property type="entry name" value="DUF3515"/>
    <property type="match status" value="1"/>
</dbReference>
<dbReference type="AlphaFoldDB" id="A0A0Q0YVQ4"/>
<dbReference type="RefSeq" id="WP_055177938.1">
    <property type="nucleotide sequence ID" value="NZ_JAUSQY010000001.1"/>
</dbReference>
<dbReference type="STRING" id="1544413.Clow_01359"/>
<dbReference type="EMBL" id="LKEV01000003">
    <property type="protein sequence ID" value="KQB86436.1"/>
    <property type="molecule type" value="Genomic_DNA"/>
</dbReference>
<evidence type="ECO:0000313" key="2">
    <source>
        <dbReference type="EMBL" id="KQB86436.1"/>
    </source>
</evidence>
<keyword evidence="1" id="KW-0812">Transmembrane</keyword>
<reference evidence="2 3" key="1">
    <citation type="submission" date="2015-10" db="EMBL/GenBank/DDBJ databases">
        <title>Corynebacteirum lowii and Corynebacterium oculi species nova, derived from human clinical disease and and emended description of Corynebacterium mastiditis.</title>
        <authorList>
            <person name="Bernard K."/>
            <person name="Pacheco A.L."/>
            <person name="Mcdougall C."/>
            <person name="Burtx T."/>
            <person name="Weibe D."/>
            <person name="Tyler S."/>
            <person name="Olson A.B."/>
            <person name="Cnockaert M."/>
            <person name="Eguchi H."/>
            <person name="Kuwahara T."/>
            <person name="Nakayama-Imaohji H."/>
            <person name="Boudewijins M."/>
            <person name="Van Hoecke F."/>
            <person name="Bernier A.-M."/>
            <person name="Vandamme P."/>
        </authorList>
    </citation>
    <scope>NUCLEOTIDE SEQUENCE [LARGE SCALE GENOMIC DNA]</scope>
    <source>
        <strain evidence="2 3">NML 130206</strain>
    </source>
</reference>
<keyword evidence="1" id="KW-1133">Transmembrane helix</keyword>
<dbReference type="Proteomes" id="UP000050488">
    <property type="component" value="Unassembled WGS sequence"/>
</dbReference>